<dbReference type="STRING" id="285568.AQJ66_19310"/>
<sequence length="316" mass="32189">MTHSPQPGTPRARIPGPQQPPPPYPRIGAGLWKRCLGGGLALWVLMAAVTCATGTGALLPSSILLGGFLVPVSFVLWAYERHARDLGVSAVLGCFLAGGALGVFAAAAVEPYLLHPSLGTFLGAGLLAVAAQLGALVFALRRQPGIRGTRAGLVLGAAAGCGFAALESCGYALDAALRAPGTGPGTLVETELLRGLAAPVGQGLWAAIAGGALLSFRRPNGQFRLAAPVVRTCLGVGVLHALWDASHGVAARLVARLTATAPPAQPFAPGRTLWPGAGQGHLFTLFSVGSLVLVALLGAAWARSLAQRDLPWRNTP</sequence>
<dbReference type="RefSeq" id="WP_061923476.1">
    <property type="nucleotide sequence ID" value="NZ_KQ948859.1"/>
</dbReference>
<feature type="transmembrane region" description="Helical" evidence="2">
    <location>
        <begin position="193"/>
        <end position="216"/>
    </location>
</feature>
<keyword evidence="2" id="KW-0472">Membrane</keyword>
<evidence type="ECO:0000256" key="2">
    <source>
        <dbReference type="SAM" id="Phobius"/>
    </source>
</evidence>
<evidence type="ECO:0008006" key="5">
    <source>
        <dbReference type="Google" id="ProtNLM"/>
    </source>
</evidence>
<dbReference type="InterPro" id="IPR026898">
    <property type="entry name" value="PrsW"/>
</dbReference>
<evidence type="ECO:0000256" key="1">
    <source>
        <dbReference type="SAM" id="MobiDB-lite"/>
    </source>
</evidence>
<feature type="transmembrane region" description="Helical" evidence="2">
    <location>
        <begin position="121"/>
        <end position="140"/>
    </location>
</feature>
<dbReference type="EMBL" id="LMWX01000030">
    <property type="protein sequence ID" value="KUN83382.1"/>
    <property type="molecule type" value="Genomic_DNA"/>
</dbReference>
<protein>
    <recommendedName>
        <fullName evidence="5">PrsW family intramembrane metalloprotease</fullName>
    </recommendedName>
</protein>
<feature type="transmembrane region" description="Helical" evidence="2">
    <location>
        <begin position="282"/>
        <end position="302"/>
    </location>
</feature>
<evidence type="ECO:0000313" key="4">
    <source>
        <dbReference type="Proteomes" id="UP000053024"/>
    </source>
</evidence>
<dbReference type="Pfam" id="PF13367">
    <property type="entry name" value="PrsW-protease"/>
    <property type="match status" value="1"/>
</dbReference>
<keyword evidence="2" id="KW-1133">Transmembrane helix</keyword>
<keyword evidence="4" id="KW-1185">Reference proteome</keyword>
<feature type="transmembrane region" description="Helical" evidence="2">
    <location>
        <begin position="86"/>
        <end position="109"/>
    </location>
</feature>
<organism evidence="3 4">
    <name type="scientific">Streptomyces bungoensis</name>
    <dbReference type="NCBI Taxonomy" id="285568"/>
    <lineage>
        <taxon>Bacteria</taxon>
        <taxon>Bacillati</taxon>
        <taxon>Actinomycetota</taxon>
        <taxon>Actinomycetes</taxon>
        <taxon>Kitasatosporales</taxon>
        <taxon>Streptomycetaceae</taxon>
        <taxon>Streptomyces</taxon>
    </lineage>
</organism>
<reference evidence="3 4" key="1">
    <citation type="submission" date="2015-10" db="EMBL/GenBank/DDBJ databases">
        <title>Draft genome sequence of Streptomyces bungoensis DSM 41781, type strain for the species Streptomyces bungoensis.</title>
        <authorList>
            <person name="Ruckert C."/>
            <person name="Winkler A."/>
            <person name="Kalinowski J."/>
            <person name="Kampfer P."/>
            <person name="Glaeser S."/>
        </authorList>
    </citation>
    <scope>NUCLEOTIDE SEQUENCE [LARGE SCALE GENOMIC DNA]</scope>
    <source>
        <strain evidence="3 4">DSM 41781</strain>
    </source>
</reference>
<dbReference type="AlphaFoldDB" id="A0A101T074"/>
<dbReference type="Proteomes" id="UP000053024">
    <property type="component" value="Unassembled WGS sequence"/>
</dbReference>
<proteinExistence type="predicted"/>
<comment type="caution">
    <text evidence="3">The sequence shown here is derived from an EMBL/GenBank/DDBJ whole genome shotgun (WGS) entry which is preliminary data.</text>
</comment>
<name>A0A101T074_9ACTN</name>
<feature type="region of interest" description="Disordered" evidence="1">
    <location>
        <begin position="1"/>
        <end position="20"/>
    </location>
</feature>
<accession>A0A101T074</accession>
<feature type="transmembrane region" description="Helical" evidence="2">
    <location>
        <begin position="152"/>
        <end position="173"/>
    </location>
</feature>
<dbReference type="PANTHER" id="PTHR36844:SF1">
    <property type="entry name" value="PROTEASE PRSW"/>
    <property type="match status" value="1"/>
</dbReference>
<gene>
    <name evidence="3" type="ORF">AQJ66_19310</name>
</gene>
<evidence type="ECO:0000313" key="3">
    <source>
        <dbReference type="EMBL" id="KUN83382.1"/>
    </source>
</evidence>
<dbReference type="PANTHER" id="PTHR36844">
    <property type="entry name" value="PROTEASE PRSW"/>
    <property type="match status" value="1"/>
</dbReference>
<feature type="transmembrane region" description="Helical" evidence="2">
    <location>
        <begin position="35"/>
        <end position="55"/>
    </location>
</feature>
<dbReference type="OrthoDB" id="5141135at2"/>
<dbReference type="GO" id="GO:0008233">
    <property type="term" value="F:peptidase activity"/>
    <property type="evidence" value="ECO:0007669"/>
    <property type="project" value="InterPro"/>
</dbReference>
<keyword evidence="2" id="KW-0812">Transmembrane</keyword>
<feature type="transmembrane region" description="Helical" evidence="2">
    <location>
        <begin position="61"/>
        <end position="79"/>
    </location>
</feature>